<reference evidence="18" key="1">
    <citation type="submission" date="2024-06" db="EMBL/GenBank/DDBJ databases">
        <title>Genome sequence of Vogesella sp. MAHUQ-64.</title>
        <authorList>
            <person name="Huq M.A."/>
        </authorList>
    </citation>
    <scope>NUCLEOTIDE SEQUENCE</scope>
    <source>
        <strain evidence="18">MAHUQ-64</strain>
    </source>
</reference>
<evidence type="ECO:0000256" key="10">
    <source>
        <dbReference type="ARBA" id="ARBA00023204"/>
    </source>
</evidence>
<dbReference type="GO" id="GO:0008534">
    <property type="term" value="F:oxidized purine nucleobase lesion DNA N-glycosylase activity"/>
    <property type="evidence" value="ECO:0007669"/>
    <property type="project" value="UniProtKB-EC"/>
</dbReference>
<comment type="catalytic activity">
    <reaction evidence="1 15">
        <text>Hydrolysis of DNA containing ring-opened 7-methylguanine residues, releasing 2,6-diamino-4-hydroxy-5-(N-methyl)formamidopyrimidine.</text>
        <dbReference type="EC" id="3.2.2.23"/>
    </reaction>
</comment>
<keyword evidence="7 15" id="KW-0378">Hydrolase</keyword>
<feature type="binding site" evidence="15">
    <location>
        <position position="109"/>
    </location>
    <ligand>
        <name>DNA</name>
        <dbReference type="ChEBI" id="CHEBI:16991"/>
    </ligand>
</feature>
<evidence type="ECO:0000256" key="12">
    <source>
        <dbReference type="ARBA" id="ARBA00023268"/>
    </source>
</evidence>
<dbReference type="InterPro" id="IPR012319">
    <property type="entry name" value="FPG_cat"/>
</dbReference>
<comment type="subunit">
    <text evidence="3 15">Monomer.</text>
</comment>
<keyword evidence="6 15" id="KW-0863">Zinc-finger</keyword>
<feature type="binding site" evidence="15">
    <location>
        <position position="151"/>
    </location>
    <ligand>
        <name>DNA</name>
        <dbReference type="ChEBI" id="CHEBI:16991"/>
    </ligand>
</feature>
<comment type="catalytic activity">
    <reaction evidence="14 15">
        <text>2'-deoxyribonucleotide-(2'-deoxyribose 5'-phosphate)-2'-deoxyribonucleotide-DNA = a 3'-end 2'-deoxyribonucleotide-(2,3-dehydro-2,3-deoxyribose 5'-phosphate)-DNA + a 5'-end 5'-phospho-2'-deoxyribonucleoside-DNA + H(+)</text>
        <dbReference type="Rhea" id="RHEA:66592"/>
        <dbReference type="Rhea" id="RHEA-COMP:13180"/>
        <dbReference type="Rhea" id="RHEA-COMP:16897"/>
        <dbReference type="Rhea" id="RHEA-COMP:17067"/>
        <dbReference type="ChEBI" id="CHEBI:15378"/>
        <dbReference type="ChEBI" id="CHEBI:136412"/>
        <dbReference type="ChEBI" id="CHEBI:157695"/>
        <dbReference type="ChEBI" id="CHEBI:167181"/>
        <dbReference type="EC" id="4.2.99.18"/>
    </reaction>
</comment>
<keyword evidence="12 15" id="KW-0511">Multifunctional enzyme</keyword>
<evidence type="ECO:0000256" key="15">
    <source>
        <dbReference type="HAMAP-Rule" id="MF_00103"/>
    </source>
</evidence>
<feature type="active site" description="Proton donor" evidence="15">
    <location>
        <position position="3"/>
    </location>
</feature>
<feature type="domain" description="FPG-type" evidence="16">
    <location>
        <begin position="236"/>
        <end position="270"/>
    </location>
</feature>
<dbReference type="Pfam" id="PF06827">
    <property type="entry name" value="zf-FPG_IleRS"/>
    <property type="match status" value="1"/>
</dbReference>
<accession>A0ABV1M8F2</accession>
<evidence type="ECO:0000256" key="14">
    <source>
        <dbReference type="ARBA" id="ARBA00044632"/>
    </source>
</evidence>
<dbReference type="SUPFAM" id="SSF46946">
    <property type="entry name" value="S13-like H2TH domain"/>
    <property type="match status" value="1"/>
</dbReference>
<gene>
    <name evidence="15 18" type="primary">mutM</name>
    <name evidence="15" type="synonym">fpg</name>
    <name evidence="18" type="ORF">ABNW52_16910</name>
</gene>
<dbReference type="SUPFAM" id="SSF57716">
    <property type="entry name" value="Glucocorticoid receptor-like (DNA-binding domain)"/>
    <property type="match status" value="1"/>
</dbReference>
<keyword evidence="4 15" id="KW-0479">Metal-binding</keyword>
<dbReference type="EC" id="3.2.2.23" evidence="15"/>
<keyword evidence="5 15" id="KW-0227">DNA damage</keyword>
<dbReference type="PANTHER" id="PTHR22993">
    <property type="entry name" value="FORMAMIDOPYRIMIDINE-DNA GLYCOSYLASE"/>
    <property type="match status" value="1"/>
</dbReference>
<dbReference type="SMART" id="SM01232">
    <property type="entry name" value="H2TH"/>
    <property type="match status" value="1"/>
</dbReference>
<dbReference type="RefSeq" id="WP_349590373.1">
    <property type="nucleotide sequence ID" value="NZ_JBEFLD010000010.1"/>
</dbReference>
<dbReference type="Proteomes" id="UP001433638">
    <property type="component" value="Unassembled WGS sequence"/>
</dbReference>
<keyword evidence="11 15" id="KW-0456">Lyase</keyword>
<dbReference type="Pfam" id="PF06831">
    <property type="entry name" value="H2TH"/>
    <property type="match status" value="1"/>
</dbReference>
<dbReference type="Gene3D" id="3.20.190.10">
    <property type="entry name" value="MutM-like, N-terminal"/>
    <property type="match status" value="1"/>
</dbReference>
<organism evidence="18 19">
    <name type="scientific">Vogesella oryzagri</name>
    <dbReference type="NCBI Taxonomy" id="3160864"/>
    <lineage>
        <taxon>Bacteria</taxon>
        <taxon>Pseudomonadati</taxon>
        <taxon>Pseudomonadota</taxon>
        <taxon>Betaproteobacteria</taxon>
        <taxon>Neisseriales</taxon>
        <taxon>Chromobacteriaceae</taxon>
        <taxon>Vogesella</taxon>
    </lineage>
</organism>
<dbReference type="EMBL" id="JBEFLD010000010">
    <property type="protein sequence ID" value="MEQ6292296.1"/>
    <property type="molecule type" value="Genomic_DNA"/>
</dbReference>
<dbReference type="InterPro" id="IPR015886">
    <property type="entry name" value="H2TH_FPG"/>
</dbReference>
<keyword evidence="10 15" id="KW-0234">DNA repair</keyword>
<evidence type="ECO:0000256" key="11">
    <source>
        <dbReference type="ARBA" id="ARBA00023239"/>
    </source>
</evidence>
<comment type="similarity">
    <text evidence="2 15">Belongs to the FPG family.</text>
</comment>
<dbReference type="InterPro" id="IPR010663">
    <property type="entry name" value="Znf_FPG/IleRS"/>
</dbReference>
<feature type="domain" description="Formamidopyrimidine-DNA glycosylase catalytic" evidence="17">
    <location>
        <begin position="2"/>
        <end position="112"/>
    </location>
</feature>
<dbReference type="Gene3D" id="1.10.8.50">
    <property type="match status" value="1"/>
</dbReference>
<dbReference type="PANTHER" id="PTHR22993:SF9">
    <property type="entry name" value="FORMAMIDOPYRIMIDINE-DNA GLYCOSYLASE"/>
    <property type="match status" value="1"/>
</dbReference>
<evidence type="ECO:0000259" key="17">
    <source>
        <dbReference type="PROSITE" id="PS51068"/>
    </source>
</evidence>
<dbReference type="InterPro" id="IPR000214">
    <property type="entry name" value="Znf_DNA_glyclase/AP_lyase"/>
</dbReference>
<evidence type="ECO:0000256" key="1">
    <source>
        <dbReference type="ARBA" id="ARBA00001668"/>
    </source>
</evidence>
<keyword evidence="9 15" id="KW-0238">DNA-binding</keyword>
<comment type="cofactor">
    <cofactor evidence="15">
        <name>Zn(2+)</name>
        <dbReference type="ChEBI" id="CHEBI:29105"/>
    </cofactor>
    <text evidence="15">Binds 1 zinc ion per subunit.</text>
</comment>
<dbReference type="NCBIfam" id="TIGR00577">
    <property type="entry name" value="fpg"/>
    <property type="match status" value="1"/>
</dbReference>
<dbReference type="HAMAP" id="MF_00103">
    <property type="entry name" value="Fapy_DNA_glycosyl"/>
    <property type="match status" value="1"/>
</dbReference>
<dbReference type="NCBIfam" id="NF002211">
    <property type="entry name" value="PRK01103.1"/>
    <property type="match status" value="1"/>
</dbReference>
<dbReference type="SUPFAM" id="SSF81624">
    <property type="entry name" value="N-terminal domain of MutM-like DNA repair proteins"/>
    <property type="match status" value="1"/>
</dbReference>
<feature type="active site" description="Proton donor; for beta-elimination activity" evidence="15">
    <location>
        <position position="58"/>
    </location>
</feature>
<keyword evidence="19" id="KW-1185">Reference proteome</keyword>
<dbReference type="InterPro" id="IPR020629">
    <property type="entry name" value="FPG_Glyclase"/>
</dbReference>
<evidence type="ECO:0000313" key="18">
    <source>
        <dbReference type="EMBL" id="MEQ6292296.1"/>
    </source>
</evidence>
<evidence type="ECO:0000256" key="5">
    <source>
        <dbReference type="ARBA" id="ARBA00022763"/>
    </source>
</evidence>
<keyword evidence="13 15" id="KW-0326">Glycosidase</keyword>
<comment type="function">
    <text evidence="15">Involved in base excision repair of DNA damaged by oxidation or by mutagenic agents. Acts as DNA glycosylase that recognizes and removes damaged bases. Has a preference for oxidized purines, such as 7,8-dihydro-8-oxoguanine (8-oxoG). Has AP (apurinic/apyrimidinic) lyase activity and introduces nicks in the DNA strand. Cleaves the DNA backbone by beta-delta elimination to generate a single-strand break at the site of the removed base with both 3'- and 5'-phosphates.</text>
</comment>
<keyword evidence="8 15" id="KW-0862">Zinc</keyword>
<evidence type="ECO:0000256" key="4">
    <source>
        <dbReference type="ARBA" id="ARBA00022723"/>
    </source>
</evidence>
<protein>
    <recommendedName>
        <fullName evidence="15">Formamidopyrimidine-DNA glycosylase</fullName>
        <shortName evidence="15">Fapy-DNA glycosylase</shortName>
        <ecNumber evidence="15">3.2.2.23</ecNumber>
    </recommendedName>
    <alternativeName>
        <fullName evidence="15">DNA-(apurinic or apyrimidinic site) lyase MutM</fullName>
        <shortName evidence="15">AP lyase MutM</shortName>
        <ecNumber evidence="15">4.2.99.18</ecNumber>
    </alternativeName>
</protein>
<evidence type="ECO:0000313" key="19">
    <source>
        <dbReference type="Proteomes" id="UP001433638"/>
    </source>
</evidence>
<dbReference type="PROSITE" id="PS51066">
    <property type="entry name" value="ZF_FPG_2"/>
    <property type="match status" value="1"/>
</dbReference>
<dbReference type="EC" id="4.2.99.18" evidence="15"/>
<proteinExistence type="inferred from homology"/>
<evidence type="ECO:0000256" key="2">
    <source>
        <dbReference type="ARBA" id="ARBA00009409"/>
    </source>
</evidence>
<dbReference type="PROSITE" id="PS01242">
    <property type="entry name" value="ZF_FPG_1"/>
    <property type="match status" value="1"/>
</dbReference>
<evidence type="ECO:0000256" key="9">
    <source>
        <dbReference type="ARBA" id="ARBA00023125"/>
    </source>
</evidence>
<evidence type="ECO:0000256" key="13">
    <source>
        <dbReference type="ARBA" id="ARBA00023295"/>
    </source>
</evidence>
<dbReference type="GO" id="GO:0140078">
    <property type="term" value="F:class I DNA-(apurinic or apyrimidinic site) endonuclease activity"/>
    <property type="evidence" value="ECO:0007669"/>
    <property type="project" value="UniProtKB-EC"/>
</dbReference>
<evidence type="ECO:0000256" key="8">
    <source>
        <dbReference type="ARBA" id="ARBA00022833"/>
    </source>
</evidence>
<sequence>MPELPEVETTRRGVAPQLEGATVLQVIVREARLRWPIPPELAANLAGRRVRSVSRRAKYLLLDFEHGTLIVHLGMSGSLRFVAPGTPPEKHDHVDIVLGQTVLRYRDPRRFGAMLWQQGPALAHPLLASLGPEPLADAFDGGVLFAASRRKGSAIKLLIMDNHVVVGVGNIYANESLFYAGIHPARAANSLSREECDRLAAEIKAVLARAIDAGGSTLRDFMDAKGKPGYFQQSYKVYGRRELPCHDCGALIMEIRQGQRSTCFCPHCQPL</sequence>
<dbReference type="Pfam" id="PF01149">
    <property type="entry name" value="Fapy_DNA_glyco"/>
    <property type="match status" value="1"/>
</dbReference>
<dbReference type="InterPro" id="IPR015887">
    <property type="entry name" value="DNA_glyclase_Znf_dom_DNA_BS"/>
</dbReference>
<name>A0ABV1M8F2_9NEIS</name>
<evidence type="ECO:0000256" key="7">
    <source>
        <dbReference type="ARBA" id="ARBA00022801"/>
    </source>
</evidence>
<feature type="binding site" evidence="15">
    <location>
        <position position="91"/>
    </location>
    <ligand>
        <name>DNA</name>
        <dbReference type="ChEBI" id="CHEBI:16991"/>
    </ligand>
</feature>
<comment type="caution">
    <text evidence="18">The sequence shown here is derived from an EMBL/GenBank/DDBJ whole genome shotgun (WGS) entry which is preliminary data.</text>
</comment>
<evidence type="ECO:0000259" key="16">
    <source>
        <dbReference type="PROSITE" id="PS51066"/>
    </source>
</evidence>
<dbReference type="SMART" id="SM00898">
    <property type="entry name" value="Fapy_DNA_glyco"/>
    <property type="match status" value="1"/>
</dbReference>
<dbReference type="InterPro" id="IPR035937">
    <property type="entry name" value="FPG_N"/>
</dbReference>
<feature type="active site" description="Schiff-base intermediate with DNA" evidence="15">
    <location>
        <position position="2"/>
    </location>
</feature>
<dbReference type="CDD" id="cd08966">
    <property type="entry name" value="EcFpg-like_N"/>
    <property type="match status" value="1"/>
</dbReference>
<evidence type="ECO:0000256" key="3">
    <source>
        <dbReference type="ARBA" id="ARBA00011245"/>
    </source>
</evidence>
<dbReference type="PROSITE" id="PS51068">
    <property type="entry name" value="FPG_CAT"/>
    <property type="match status" value="1"/>
</dbReference>
<dbReference type="InterPro" id="IPR010979">
    <property type="entry name" value="Ribosomal_uS13-like_H2TH"/>
</dbReference>
<evidence type="ECO:0000256" key="6">
    <source>
        <dbReference type="ARBA" id="ARBA00022771"/>
    </source>
</evidence>
<feature type="active site" description="Proton donor; for delta-elimination activity" evidence="15">
    <location>
        <position position="260"/>
    </location>
</feature>